<reference evidence="1 2" key="1">
    <citation type="journal article" date="2022" name="Mar. Drugs">
        <title>Bioassay-Guided Fractionation Leads to the Detection of Cholic Acid Generated by the Rare Thalassomonas sp.</title>
        <authorList>
            <person name="Pheiffer F."/>
            <person name="Schneider Y.K."/>
            <person name="Hansen E.H."/>
            <person name="Andersen J.H."/>
            <person name="Isaksson J."/>
            <person name="Busche T."/>
            <person name="R C."/>
            <person name="Kalinowski J."/>
            <person name="Zyl L.V."/>
            <person name="Trindade M."/>
        </authorList>
    </citation>
    <scope>NUCLEOTIDE SEQUENCE [LARGE SCALE GENOMIC DNA]</scope>
    <source>
        <strain evidence="1 2">A5K-61T</strain>
    </source>
</reference>
<dbReference type="EMBL" id="CP059693">
    <property type="protein sequence ID" value="WDE10107.1"/>
    <property type="molecule type" value="Genomic_DNA"/>
</dbReference>
<dbReference type="Proteomes" id="UP001215231">
    <property type="component" value="Chromosome"/>
</dbReference>
<accession>A0ABY7VB44</accession>
<proteinExistence type="predicted"/>
<evidence type="ECO:0000313" key="2">
    <source>
        <dbReference type="Proteomes" id="UP001215231"/>
    </source>
</evidence>
<name>A0ABY7VB44_9GAMM</name>
<sequence>MLTLFLCRVFIDNPSISLEYPKLEHPLGQSIRHHHSHSAHLSQAIEKNIPFKLLQLSDEQAGASAEVLEHEHGTHGHSLYYPGEDFVFAVDFPPSDVAETPDICYQACRYAPPHPPPTDTGQALI</sequence>
<keyword evidence="2" id="KW-1185">Reference proteome</keyword>
<protein>
    <submittedName>
        <fullName evidence="1">Uncharacterized protein</fullName>
    </submittedName>
</protein>
<dbReference type="RefSeq" id="WP_274050122.1">
    <property type="nucleotide sequence ID" value="NZ_CP059693.1"/>
</dbReference>
<evidence type="ECO:0000313" key="1">
    <source>
        <dbReference type="EMBL" id="WDE10107.1"/>
    </source>
</evidence>
<gene>
    <name evidence="1" type="ORF">H3N35_17660</name>
</gene>
<organism evidence="1 2">
    <name type="scientific">Thalassomonas haliotis</name>
    <dbReference type="NCBI Taxonomy" id="485448"/>
    <lineage>
        <taxon>Bacteria</taxon>
        <taxon>Pseudomonadati</taxon>
        <taxon>Pseudomonadota</taxon>
        <taxon>Gammaproteobacteria</taxon>
        <taxon>Alteromonadales</taxon>
        <taxon>Colwelliaceae</taxon>
        <taxon>Thalassomonas</taxon>
    </lineage>
</organism>